<evidence type="ECO:0000313" key="2">
    <source>
        <dbReference type="Proteomes" id="UP000789525"/>
    </source>
</evidence>
<organism evidence="1 2">
    <name type="scientific">Acaulospora colombiana</name>
    <dbReference type="NCBI Taxonomy" id="27376"/>
    <lineage>
        <taxon>Eukaryota</taxon>
        <taxon>Fungi</taxon>
        <taxon>Fungi incertae sedis</taxon>
        <taxon>Mucoromycota</taxon>
        <taxon>Glomeromycotina</taxon>
        <taxon>Glomeromycetes</taxon>
        <taxon>Diversisporales</taxon>
        <taxon>Acaulosporaceae</taxon>
        <taxon>Acaulospora</taxon>
    </lineage>
</organism>
<gene>
    <name evidence="1" type="ORF">ACOLOM_LOCUS8213</name>
</gene>
<evidence type="ECO:0000313" key="1">
    <source>
        <dbReference type="EMBL" id="CAG8649745.1"/>
    </source>
</evidence>
<comment type="caution">
    <text evidence="1">The sequence shown here is derived from an EMBL/GenBank/DDBJ whole genome shotgun (WGS) entry which is preliminary data.</text>
</comment>
<accession>A0ACA9NGD9</accession>
<dbReference type="Proteomes" id="UP000789525">
    <property type="component" value="Unassembled WGS sequence"/>
</dbReference>
<dbReference type="EMBL" id="CAJVPT010020660">
    <property type="protein sequence ID" value="CAG8649745.1"/>
    <property type="molecule type" value="Genomic_DNA"/>
</dbReference>
<keyword evidence="2" id="KW-1185">Reference proteome</keyword>
<name>A0ACA9NGD9_9GLOM</name>
<sequence length="100" mass="10398">MRTTRPQQKMKFYTLATLLVASVSVSAAPAPPTIYCGGLWGGGSPANPNLPLVHCLYSPSPTTPSACCFLLVSIPTSVIPTDCAQAPRTLLNAPIKGGRS</sequence>
<reference evidence="1" key="1">
    <citation type="submission" date="2021-06" db="EMBL/GenBank/DDBJ databases">
        <authorList>
            <person name="Kallberg Y."/>
            <person name="Tangrot J."/>
            <person name="Rosling A."/>
        </authorList>
    </citation>
    <scope>NUCLEOTIDE SEQUENCE</scope>
    <source>
        <strain evidence="1">CL356</strain>
    </source>
</reference>
<protein>
    <submittedName>
        <fullName evidence="1">12399_t:CDS:1</fullName>
    </submittedName>
</protein>
<proteinExistence type="predicted"/>